<dbReference type="EMBL" id="CP051775">
    <property type="protein sequence ID" value="QJE74618.1"/>
    <property type="molecule type" value="Genomic_DNA"/>
</dbReference>
<protein>
    <submittedName>
        <fullName evidence="1">Uncharacterized protein</fullName>
    </submittedName>
</protein>
<sequence length="82" mass="9279">MTTPLFGWLATLLTPRSPGLEDLPASIRRDILADGLTPRQREVEPRNPGRLFSFRIHPAAELTEWRDRSPVAMFPRIGDKVA</sequence>
<proteinExistence type="predicted"/>
<accession>A0A858RB55</accession>
<dbReference type="Proteomes" id="UP000501891">
    <property type="component" value="Chromosome"/>
</dbReference>
<evidence type="ECO:0000313" key="2">
    <source>
        <dbReference type="Proteomes" id="UP000501891"/>
    </source>
</evidence>
<keyword evidence="2" id="KW-1185">Reference proteome</keyword>
<dbReference type="KEGG" id="acru:HHL28_17510"/>
<name>A0A858RB55_9PROT</name>
<reference evidence="1" key="1">
    <citation type="submission" date="2020-04" db="EMBL/GenBank/DDBJ databases">
        <title>A desert anoxygenic phototrophic bacterium fixes CO2 using RubisCO under aerobic conditions.</title>
        <authorList>
            <person name="Tang K."/>
        </authorList>
    </citation>
    <scope>NUCLEOTIDE SEQUENCE [LARGE SCALE GENOMIC DNA]</scope>
    <source>
        <strain evidence="1">MIMtkB3</strain>
    </source>
</reference>
<gene>
    <name evidence="1" type="ORF">HHL28_17510</name>
</gene>
<evidence type="ECO:0000313" key="1">
    <source>
        <dbReference type="EMBL" id="QJE74618.1"/>
    </source>
</evidence>
<organism evidence="1 2">
    <name type="scientific">Aerophototrophica crusticola</name>
    <dbReference type="NCBI Taxonomy" id="1709002"/>
    <lineage>
        <taxon>Bacteria</taxon>
        <taxon>Pseudomonadati</taxon>
        <taxon>Pseudomonadota</taxon>
        <taxon>Alphaproteobacteria</taxon>
        <taxon>Rhodospirillales</taxon>
        <taxon>Rhodospirillaceae</taxon>
        <taxon>Aerophototrophica</taxon>
    </lineage>
</organism>
<dbReference type="AlphaFoldDB" id="A0A858RB55"/>